<feature type="transmembrane region" description="Helical" evidence="1">
    <location>
        <begin position="38"/>
        <end position="59"/>
    </location>
</feature>
<reference evidence="2 3" key="1">
    <citation type="submission" date="2024-09" db="EMBL/GenBank/DDBJ databases">
        <authorList>
            <person name="Sun Q."/>
            <person name="Mori K."/>
        </authorList>
    </citation>
    <scope>NUCLEOTIDE SEQUENCE [LARGE SCALE GENOMIC DNA]</scope>
    <source>
        <strain evidence="2 3">CCM 7650</strain>
    </source>
</reference>
<keyword evidence="1" id="KW-0472">Membrane</keyword>
<sequence>MIQCKPKTKTYIALGLVLVVLISGLIYILNHFATQRTFGLWFYLLSATLITLVTLLLLVKMMAAYKFISAGKEQIITRLPLKGMTKHYNLPQVLVWEEEKMISNKREFKQLTIVFDDKNSFTISNHEHDNYDQFVNYLNKKVASKKIDAVKKSKSAKQKNR</sequence>
<evidence type="ECO:0000313" key="3">
    <source>
        <dbReference type="Proteomes" id="UP001589797"/>
    </source>
</evidence>
<proteinExistence type="predicted"/>
<organism evidence="2 3">
    <name type="scientific">Fontibacter flavus</name>
    <dbReference type="NCBI Taxonomy" id="654838"/>
    <lineage>
        <taxon>Bacteria</taxon>
        <taxon>Pseudomonadati</taxon>
        <taxon>Bacteroidota</taxon>
        <taxon>Cytophagia</taxon>
        <taxon>Cytophagales</taxon>
        <taxon>Cyclobacteriaceae</taxon>
        <taxon>Fontibacter</taxon>
    </lineage>
</organism>
<gene>
    <name evidence="2" type="ORF">ACFFIP_06190</name>
</gene>
<evidence type="ECO:0000313" key="2">
    <source>
        <dbReference type="EMBL" id="MFC0262266.1"/>
    </source>
</evidence>
<evidence type="ECO:0000256" key="1">
    <source>
        <dbReference type="SAM" id="Phobius"/>
    </source>
</evidence>
<dbReference type="Proteomes" id="UP001589797">
    <property type="component" value="Unassembled WGS sequence"/>
</dbReference>
<dbReference type="RefSeq" id="WP_382386709.1">
    <property type="nucleotide sequence ID" value="NZ_JBHLWI010000013.1"/>
</dbReference>
<comment type="caution">
    <text evidence="2">The sequence shown here is derived from an EMBL/GenBank/DDBJ whole genome shotgun (WGS) entry which is preliminary data.</text>
</comment>
<keyword evidence="1" id="KW-0812">Transmembrane</keyword>
<accession>A0ABV6FQW4</accession>
<protein>
    <recommendedName>
        <fullName evidence="4">PH domain-containing protein</fullName>
    </recommendedName>
</protein>
<keyword evidence="1" id="KW-1133">Transmembrane helix</keyword>
<keyword evidence="3" id="KW-1185">Reference proteome</keyword>
<feature type="transmembrane region" description="Helical" evidence="1">
    <location>
        <begin position="12"/>
        <end position="32"/>
    </location>
</feature>
<name>A0ABV6FQW4_9BACT</name>
<dbReference type="EMBL" id="JBHLWI010000013">
    <property type="protein sequence ID" value="MFC0262266.1"/>
    <property type="molecule type" value="Genomic_DNA"/>
</dbReference>
<evidence type="ECO:0008006" key="4">
    <source>
        <dbReference type="Google" id="ProtNLM"/>
    </source>
</evidence>